<evidence type="ECO:0000313" key="15">
    <source>
        <dbReference type="EMBL" id="MDD7970090.1"/>
    </source>
</evidence>
<evidence type="ECO:0000256" key="3">
    <source>
        <dbReference type="ARBA" id="ARBA00006434"/>
    </source>
</evidence>
<dbReference type="InterPro" id="IPR001734">
    <property type="entry name" value="Na/solute_symporter"/>
</dbReference>
<dbReference type="SMART" id="SM00388">
    <property type="entry name" value="HisKA"/>
    <property type="match status" value="1"/>
</dbReference>
<feature type="transmembrane region" description="Helical" evidence="13">
    <location>
        <begin position="40"/>
        <end position="63"/>
    </location>
</feature>
<evidence type="ECO:0000256" key="5">
    <source>
        <dbReference type="ARBA" id="ARBA00022553"/>
    </source>
</evidence>
<protein>
    <recommendedName>
        <fullName evidence="4">histidine kinase</fullName>
        <ecNumber evidence="4">2.7.13.3</ecNumber>
    </recommendedName>
</protein>
<comment type="catalytic activity">
    <reaction evidence="1">
        <text>ATP + protein L-histidine = ADP + protein N-phospho-L-histidine.</text>
        <dbReference type="EC" id="2.7.13.3"/>
    </reaction>
</comment>
<dbReference type="GO" id="GO:0005524">
    <property type="term" value="F:ATP binding"/>
    <property type="evidence" value="ECO:0007669"/>
    <property type="project" value="UniProtKB-KW"/>
</dbReference>
<feature type="transmembrane region" description="Helical" evidence="13">
    <location>
        <begin position="6"/>
        <end position="28"/>
    </location>
</feature>
<dbReference type="Gene3D" id="1.20.1730.10">
    <property type="entry name" value="Sodium/glucose cotransporter"/>
    <property type="match status" value="1"/>
</dbReference>
<feature type="transmembrane region" description="Helical" evidence="13">
    <location>
        <begin position="324"/>
        <end position="357"/>
    </location>
</feature>
<feature type="domain" description="Histidine kinase" evidence="14">
    <location>
        <begin position="675"/>
        <end position="891"/>
    </location>
</feature>
<dbReference type="InterPro" id="IPR005467">
    <property type="entry name" value="His_kinase_dom"/>
</dbReference>
<evidence type="ECO:0000256" key="1">
    <source>
        <dbReference type="ARBA" id="ARBA00000085"/>
    </source>
</evidence>
<dbReference type="CDD" id="cd00082">
    <property type="entry name" value="HisKA"/>
    <property type="match status" value="1"/>
</dbReference>
<comment type="caution">
    <text evidence="15">The sequence shown here is derived from an EMBL/GenBank/DDBJ whole genome shotgun (WGS) entry which is preliminary data.</text>
</comment>
<evidence type="ECO:0000256" key="13">
    <source>
        <dbReference type="SAM" id="Phobius"/>
    </source>
</evidence>
<gene>
    <name evidence="15" type="ORF">PUT78_03175</name>
</gene>
<dbReference type="InterPro" id="IPR036097">
    <property type="entry name" value="HisK_dim/P_sf"/>
</dbReference>
<dbReference type="CDD" id="cd10322">
    <property type="entry name" value="SLC5sbd"/>
    <property type="match status" value="1"/>
</dbReference>
<sequence>MSFNLLVLTCIAYVILLFFVASAAERSAQQGRAKWLRSPLVYTLSLSVYCTAWTFYGAVGYAARSGLEFMTIYLGPTLVFVGWWVLLRKLVRIGREHRVTSIADLISARYGKSNLLGVIVTLLCVAAGTPYIALQLQSIALSFTVFVSDPGRVPLAADKNIIAFWVAAGLTFFTIAFGTRNLDANEQHHGVVTAIAVEAVVKLIALIAVGIFVVWFVASGPSDILARIDAQALPEWTIQPGRWTGLILLSAIAIICLPRMFQVTVVENIDDKHLATASWAFPLYLFLISLFVLPIAVIGMELMPEGANPDMFVLTLPLHLGQDGLALLSFLGGFSAATSMVIVASLALATMVSNHIVVPLWLKLRAARNLDSGNMRLLVLSVRRLSISLILALGYIYYIISGGSEALAAIGLVAFVGVAQALPALMGALFWRGASRNGAALGLSIGACLWFYSLFLPSFGPDVMISAQVLEHGLWGQSWLRPYSLFGLTTLDPLLHALFWSLLLNTLAFCLGSLLSFPSPIERVQGALFVNIFDRPGPTRSWTNPVAQAEDLLPMAQRILGASEGQAFFRAQAELQGKSGFLPDITPEFLQGLELKMSGSVGAATAHAMISQTVGTAVVSVEDLMAVASETAQIIEYSSQLEAKSEELTRTARKLRDANEKLRTLSDQKDAFLSQISHELRTPMTSIRAFSEIMMDAGDMSVQEQAHFARIIHDESIRLTRLLDDLLDLSVLEHGQVSLDIRAVNLRDLIDKAISASKSVQAQRNFRILRSRDPEDVEIVTDSGRLTQVFINILSNARKYCDATDPQMKIIVRQRKTMLEVDFIDNGSGIPRDKQALIFEKFSRLTDSLQAGGAGLGLAICREIMNNLGGDIDYVPGQGGAAFRVSLPLVLERKPMAAQPPAALARAEDAD</sequence>
<feature type="transmembrane region" description="Helical" evidence="13">
    <location>
        <begin position="281"/>
        <end position="304"/>
    </location>
</feature>
<comment type="subcellular location">
    <subcellularLocation>
        <location evidence="2">Membrane</location>
        <topology evidence="2">Multi-pass membrane protein</topology>
    </subcellularLocation>
</comment>
<feature type="transmembrane region" description="Helical" evidence="13">
    <location>
        <begin position="69"/>
        <end position="87"/>
    </location>
</feature>
<reference evidence="15" key="1">
    <citation type="submission" date="2023-02" db="EMBL/GenBank/DDBJ databases">
        <title>Description of Roseinatronobacter alkalisoli sp. nov., an alkaliphilic bacerium isolated from soda soil.</title>
        <authorList>
            <person name="Wei W."/>
        </authorList>
    </citation>
    <scope>NUCLEOTIDE SEQUENCE</scope>
    <source>
        <strain evidence="15">HJB301</strain>
    </source>
</reference>
<feature type="transmembrane region" description="Helical" evidence="13">
    <location>
        <begin position="161"/>
        <end position="179"/>
    </location>
</feature>
<evidence type="ECO:0000256" key="12">
    <source>
        <dbReference type="SAM" id="Coils"/>
    </source>
</evidence>
<dbReference type="Gene3D" id="3.30.565.10">
    <property type="entry name" value="Histidine kinase-like ATPase, C-terminal domain"/>
    <property type="match status" value="1"/>
</dbReference>
<keyword evidence="15" id="KW-0067">ATP-binding</keyword>
<dbReference type="CDD" id="cd00075">
    <property type="entry name" value="HATPase"/>
    <property type="match status" value="1"/>
</dbReference>
<dbReference type="PANTHER" id="PTHR43711">
    <property type="entry name" value="TWO-COMPONENT HISTIDINE KINASE"/>
    <property type="match status" value="1"/>
</dbReference>
<keyword evidence="8" id="KW-0418">Kinase</keyword>
<feature type="transmembrane region" description="Helical" evidence="13">
    <location>
        <begin position="191"/>
        <end position="218"/>
    </location>
</feature>
<feature type="transmembrane region" description="Helical" evidence="13">
    <location>
        <begin position="406"/>
        <end position="431"/>
    </location>
</feature>
<keyword evidence="7 13" id="KW-0812">Transmembrane</keyword>
<evidence type="ECO:0000256" key="2">
    <source>
        <dbReference type="ARBA" id="ARBA00004141"/>
    </source>
</evidence>
<dbReference type="InterPro" id="IPR038377">
    <property type="entry name" value="Na/Glc_symporter_sf"/>
</dbReference>
<keyword evidence="11 13" id="KW-0472">Membrane</keyword>
<dbReference type="PROSITE" id="PS50283">
    <property type="entry name" value="NA_SOLUT_SYMP_3"/>
    <property type="match status" value="1"/>
</dbReference>
<keyword evidence="15" id="KW-0547">Nucleotide-binding</keyword>
<dbReference type="InterPro" id="IPR036890">
    <property type="entry name" value="HATPase_C_sf"/>
</dbReference>
<dbReference type="InterPro" id="IPR003594">
    <property type="entry name" value="HATPase_dom"/>
</dbReference>
<keyword evidence="10" id="KW-0902">Two-component regulatory system</keyword>
<name>A0ABT5T4Q1_9RHOB</name>
<dbReference type="PANTHER" id="PTHR43711:SF26">
    <property type="entry name" value="SENSOR HISTIDINE KINASE RCSC"/>
    <property type="match status" value="1"/>
</dbReference>
<comment type="similarity">
    <text evidence="3">Belongs to the sodium:solute symporter (SSF) (TC 2.A.21) family.</text>
</comment>
<evidence type="ECO:0000256" key="10">
    <source>
        <dbReference type="ARBA" id="ARBA00023012"/>
    </source>
</evidence>
<dbReference type="EMBL" id="JAQZSM010000002">
    <property type="protein sequence ID" value="MDD7970090.1"/>
    <property type="molecule type" value="Genomic_DNA"/>
</dbReference>
<dbReference type="Proteomes" id="UP001431784">
    <property type="component" value="Unassembled WGS sequence"/>
</dbReference>
<evidence type="ECO:0000256" key="6">
    <source>
        <dbReference type="ARBA" id="ARBA00022679"/>
    </source>
</evidence>
<keyword evidence="9 13" id="KW-1133">Transmembrane helix</keyword>
<evidence type="ECO:0000313" key="16">
    <source>
        <dbReference type="Proteomes" id="UP001431784"/>
    </source>
</evidence>
<accession>A0ABT5T4Q1</accession>
<dbReference type="PROSITE" id="PS50109">
    <property type="entry name" value="HIS_KIN"/>
    <property type="match status" value="1"/>
</dbReference>
<keyword evidence="12" id="KW-0175">Coiled coil</keyword>
<dbReference type="SUPFAM" id="SSF55874">
    <property type="entry name" value="ATPase domain of HSP90 chaperone/DNA topoisomerase II/histidine kinase"/>
    <property type="match status" value="1"/>
</dbReference>
<dbReference type="Pfam" id="PF02518">
    <property type="entry name" value="HATPase_c"/>
    <property type="match status" value="1"/>
</dbReference>
<evidence type="ECO:0000256" key="9">
    <source>
        <dbReference type="ARBA" id="ARBA00022989"/>
    </source>
</evidence>
<evidence type="ECO:0000259" key="14">
    <source>
        <dbReference type="PROSITE" id="PS50109"/>
    </source>
</evidence>
<feature type="transmembrane region" description="Helical" evidence="13">
    <location>
        <begin position="377"/>
        <end position="400"/>
    </location>
</feature>
<organism evidence="15 16">
    <name type="scientific">Roseinatronobacter alkalisoli</name>
    <dbReference type="NCBI Taxonomy" id="3028235"/>
    <lineage>
        <taxon>Bacteria</taxon>
        <taxon>Pseudomonadati</taxon>
        <taxon>Pseudomonadota</taxon>
        <taxon>Alphaproteobacteria</taxon>
        <taxon>Rhodobacterales</taxon>
        <taxon>Paracoccaceae</taxon>
        <taxon>Roseinatronobacter</taxon>
    </lineage>
</organism>
<dbReference type="Gene3D" id="1.10.287.130">
    <property type="match status" value="1"/>
</dbReference>
<keyword evidence="6" id="KW-0808">Transferase</keyword>
<proteinExistence type="inferred from homology"/>
<dbReference type="SMART" id="SM00387">
    <property type="entry name" value="HATPase_c"/>
    <property type="match status" value="1"/>
</dbReference>
<dbReference type="Pfam" id="PF00512">
    <property type="entry name" value="HisKA"/>
    <property type="match status" value="1"/>
</dbReference>
<dbReference type="InterPro" id="IPR004358">
    <property type="entry name" value="Sig_transdc_His_kin-like_C"/>
</dbReference>
<feature type="coiled-coil region" evidence="12">
    <location>
        <begin position="638"/>
        <end position="675"/>
    </location>
</feature>
<feature type="transmembrane region" description="Helical" evidence="13">
    <location>
        <begin position="438"/>
        <end position="456"/>
    </location>
</feature>
<keyword evidence="5" id="KW-0597">Phosphoprotein</keyword>
<dbReference type="EC" id="2.7.13.3" evidence="4"/>
<feature type="transmembrane region" description="Helical" evidence="13">
    <location>
        <begin position="115"/>
        <end position="141"/>
    </location>
</feature>
<evidence type="ECO:0000256" key="11">
    <source>
        <dbReference type="ARBA" id="ARBA00023136"/>
    </source>
</evidence>
<evidence type="ECO:0000256" key="7">
    <source>
        <dbReference type="ARBA" id="ARBA00022692"/>
    </source>
</evidence>
<feature type="transmembrane region" description="Helical" evidence="13">
    <location>
        <begin position="243"/>
        <end position="261"/>
    </location>
</feature>
<dbReference type="InterPro" id="IPR050736">
    <property type="entry name" value="Sensor_HK_Regulatory"/>
</dbReference>
<keyword evidence="16" id="KW-1185">Reference proteome</keyword>
<evidence type="ECO:0000256" key="4">
    <source>
        <dbReference type="ARBA" id="ARBA00012438"/>
    </source>
</evidence>
<dbReference type="PRINTS" id="PR00344">
    <property type="entry name" value="BCTRLSENSOR"/>
</dbReference>
<dbReference type="SUPFAM" id="SSF47384">
    <property type="entry name" value="Homodimeric domain of signal transducing histidine kinase"/>
    <property type="match status" value="1"/>
</dbReference>
<evidence type="ECO:0000256" key="8">
    <source>
        <dbReference type="ARBA" id="ARBA00022777"/>
    </source>
</evidence>
<dbReference type="RefSeq" id="WP_274350654.1">
    <property type="nucleotide sequence ID" value="NZ_JAQZSM010000002.1"/>
</dbReference>
<dbReference type="InterPro" id="IPR003661">
    <property type="entry name" value="HisK_dim/P_dom"/>
</dbReference>